<evidence type="ECO:0000256" key="7">
    <source>
        <dbReference type="ARBA" id="ARBA00022679"/>
    </source>
</evidence>
<comment type="catalytic activity">
    <reaction evidence="11">
        <text>(6R)-5,10-methylene-5,6,7,8-tetrahydrofolate + glycine + H2O = (6S)-5,6,7,8-tetrahydrofolate + L-serine</text>
        <dbReference type="Rhea" id="RHEA:15481"/>
        <dbReference type="ChEBI" id="CHEBI:15377"/>
        <dbReference type="ChEBI" id="CHEBI:15636"/>
        <dbReference type="ChEBI" id="CHEBI:33384"/>
        <dbReference type="ChEBI" id="CHEBI:57305"/>
        <dbReference type="ChEBI" id="CHEBI:57453"/>
        <dbReference type="EC" id="2.1.2.1"/>
    </reaction>
</comment>
<feature type="site" description="Plays an important role in substrate specificity" evidence="11">
    <location>
        <position position="227"/>
    </location>
</feature>
<feature type="domain" description="Serine hydroxymethyltransferase-like" evidence="13">
    <location>
        <begin position="12"/>
        <end position="380"/>
    </location>
</feature>
<evidence type="ECO:0000256" key="9">
    <source>
        <dbReference type="ARBA" id="ARBA00051216"/>
    </source>
</evidence>
<evidence type="ECO:0000313" key="14">
    <source>
        <dbReference type="EMBL" id="QEK39103.1"/>
    </source>
</evidence>
<feature type="binding site" evidence="11">
    <location>
        <position position="120"/>
    </location>
    <ligand>
        <name>(6S)-5,6,7,8-tetrahydrofolate</name>
        <dbReference type="ChEBI" id="CHEBI:57453"/>
    </ligand>
</feature>
<comment type="function">
    <text evidence="11">Catalyzes the reversible interconversion of serine and glycine with tetrahydrofolate (THF) serving as the one-carbon carrier. This reaction serves as the major source of one-carbon groups required for the biosynthesis of purines, thymidylate, methionine, and other important biomolecules. Also exhibits THF-independent aldolase activity toward beta-hydroxyamino acids, producing glycine and aldehydes, via a retro-aldol mechanism.</text>
</comment>
<keyword evidence="11" id="KW-0028">Amino-acid biosynthesis</keyword>
<evidence type="ECO:0000256" key="10">
    <source>
        <dbReference type="ARBA" id="ARBA00057572"/>
    </source>
</evidence>
<dbReference type="HAMAP" id="MF_00051">
    <property type="entry name" value="SHMT"/>
    <property type="match status" value="1"/>
</dbReference>
<keyword evidence="8 11" id="KW-0663">Pyridoxal phosphate</keyword>
<comment type="similarity">
    <text evidence="3 11">Belongs to the SHMT family.</text>
</comment>
<dbReference type="InterPro" id="IPR049943">
    <property type="entry name" value="Ser_HO-MeTrfase-like"/>
</dbReference>
<dbReference type="InterPro" id="IPR015422">
    <property type="entry name" value="PyrdxlP-dep_Trfase_small"/>
</dbReference>
<comment type="caution">
    <text evidence="11">Lacks conserved residue(s) required for the propagation of feature annotation.</text>
</comment>
<proteinExistence type="inferred from homology"/>
<evidence type="ECO:0000256" key="12">
    <source>
        <dbReference type="PIRSR" id="PIRSR000412-50"/>
    </source>
</evidence>
<dbReference type="EMBL" id="CP043314">
    <property type="protein sequence ID" value="QEK39103.1"/>
    <property type="molecule type" value="Genomic_DNA"/>
</dbReference>
<dbReference type="InterPro" id="IPR015424">
    <property type="entry name" value="PyrdxlP-dep_Trfase"/>
</dbReference>
<evidence type="ECO:0000256" key="11">
    <source>
        <dbReference type="HAMAP-Rule" id="MF_00051"/>
    </source>
</evidence>
<evidence type="ECO:0000256" key="6">
    <source>
        <dbReference type="ARBA" id="ARBA00022563"/>
    </source>
</evidence>
<evidence type="ECO:0000313" key="15">
    <source>
        <dbReference type="Proteomes" id="UP000324924"/>
    </source>
</evidence>
<feature type="binding site" evidence="11">
    <location>
        <begin position="124"/>
        <end position="126"/>
    </location>
    <ligand>
        <name>(6S)-5,6,7,8-tetrahydrofolate</name>
        <dbReference type="ChEBI" id="CHEBI:57453"/>
    </ligand>
</feature>
<keyword evidence="5 11" id="KW-0963">Cytoplasm</keyword>
<evidence type="ECO:0000256" key="1">
    <source>
        <dbReference type="ARBA" id="ARBA00001933"/>
    </source>
</evidence>
<dbReference type="PANTHER" id="PTHR11680">
    <property type="entry name" value="SERINE HYDROXYMETHYLTRANSFERASE"/>
    <property type="match status" value="1"/>
</dbReference>
<dbReference type="AlphaFoldDB" id="A0A5C0UHR4"/>
<dbReference type="PROSITE" id="PS00096">
    <property type="entry name" value="SHMT"/>
    <property type="match status" value="1"/>
</dbReference>
<organism evidence="14 15">
    <name type="scientific">Candidatus Nesciobacter abundans</name>
    <dbReference type="NCBI Taxonomy" id="2601668"/>
    <lineage>
        <taxon>Bacteria</taxon>
        <taxon>Pseudomonadati</taxon>
        <taxon>Pseudomonadota</taxon>
        <taxon>Alphaproteobacteria</taxon>
        <taxon>Holosporales</taxon>
        <taxon>Holosporaceae</taxon>
        <taxon>Candidatus Nesciobacter</taxon>
    </lineage>
</organism>
<dbReference type="FunFam" id="3.40.640.10:FF:000001">
    <property type="entry name" value="Serine hydroxymethyltransferase"/>
    <property type="match status" value="1"/>
</dbReference>
<dbReference type="GO" id="GO:0030170">
    <property type="term" value="F:pyridoxal phosphate binding"/>
    <property type="evidence" value="ECO:0007669"/>
    <property type="project" value="UniProtKB-UniRule"/>
</dbReference>
<dbReference type="InterPro" id="IPR019798">
    <property type="entry name" value="Ser_HO-MeTrfase_PLP_BS"/>
</dbReference>
<dbReference type="InterPro" id="IPR001085">
    <property type="entry name" value="Ser_HO-MeTrfase"/>
</dbReference>
<protein>
    <recommendedName>
        <fullName evidence="11">Serine hydroxymethyltransferase</fullName>
        <shortName evidence="11">SHMT</shortName>
        <shortName evidence="11">Serine methylase</shortName>
        <ecNumber evidence="11">2.1.2.1</ecNumber>
    </recommendedName>
</protein>
<dbReference type="Pfam" id="PF00464">
    <property type="entry name" value="SHMT"/>
    <property type="match status" value="1"/>
</dbReference>
<dbReference type="GO" id="GO:0032259">
    <property type="term" value="P:methylation"/>
    <property type="evidence" value="ECO:0007669"/>
    <property type="project" value="UniProtKB-KW"/>
</dbReference>
<dbReference type="InterPro" id="IPR039429">
    <property type="entry name" value="SHMT-like_dom"/>
</dbReference>
<dbReference type="GO" id="GO:0050413">
    <property type="term" value="F:D-alanine 2-hydroxymethyltransferase activity"/>
    <property type="evidence" value="ECO:0007669"/>
    <property type="project" value="UniProtKB-EC"/>
</dbReference>
<dbReference type="GO" id="GO:0035999">
    <property type="term" value="P:tetrahydrofolate interconversion"/>
    <property type="evidence" value="ECO:0007669"/>
    <property type="project" value="UniProtKB-UniRule"/>
</dbReference>
<evidence type="ECO:0000256" key="3">
    <source>
        <dbReference type="ARBA" id="ARBA00006376"/>
    </source>
</evidence>
<gene>
    <name evidence="11" type="primary">glyA</name>
    <name evidence="14" type="ORF">FZC36_01470</name>
</gene>
<dbReference type="UniPathway" id="UPA00288">
    <property type="reaction ID" value="UER01023"/>
</dbReference>
<evidence type="ECO:0000256" key="4">
    <source>
        <dbReference type="ARBA" id="ARBA00011738"/>
    </source>
</evidence>
<comment type="subunit">
    <text evidence="4 11">Homodimer.</text>
</comment>
<dbReference type="KEGG" id="nabu:FZC36_01470"/>
<dbReference type="EC" id="2.1.2.1" evidence="11"/>
<evidence type="ECO:0000256" key="2">
    <source>
        <dbReference type="ARBA" id="ARBA00004496"/>
    </source>
</evidence>
<dbReference type="NCBIfam" id="NF000586">
    <property type="entry name" value="PRK00011.1"/>
    <property type="match status" value="1"/>
</dbReference>
<sequence length="408" mass="45017">MNAENKEYTNKESIFQLIKEEEKRQKETLSLIASENITSKDVMIAQGSCLTNKYAEGYSGKRYYGGCTVVDKIEERAIENACALFGAKHANVQPHSGSQANMGVFFGLLNPGDTILGMSLQSGGHLTHGFKVNFSGQFYNSISYGVNNDGIIDMNEVRDLAIKHKPKMIIAGISSYSRILDWKKFRSICDEVGAILLCDIAHVSGLIAAKEYPNPIHEADVVTSTTHKTLRGPRGGLILTNNSDIFNKINKGTFPAVQGGPMMHSIAAKAICFESANQENFKNYIKDVIKNAQLMADELSTDFEIISGGTDTHMFVVKLNDCSGKEAQKWLEESGIIVNKNTVPNDKKSPAETSGIRIGTPSCSSRKVDKSTIIEISRYIKEIINSKGKNNFKSEIEKICYKFPILEF</sequence>
<dbReference type="GO" id="GO:0019264">
    <property type="term" value="P:glycine biosynthetic process from serine"/>
    <property type="evidence" value="ECO:0007669"/>
    <property type="project" value="UniProtKB-UniRule"/>
</dbReference>
<reference evidence="14 15" key="1">
    <citation type="submission" date="2019-08" db="EMBL/GenBank/DDBJ databases">
        <title>Highly reduced genomes of protist endosymbionts show evolutionary convergence.</title>
        <authorList>
            <person name="George E."/>
            <person name="Husnik F."/>
            <person name="Tashyreva D."/>
            <person name="Prokopchuk G."/>
            <person name="Horak A."/>
            <person name="Kwong W.K."/>
            <person name="Lukes J."/>
            <person name="Keeling P.J."/>
        </authorList>
    </citation>
    <scope>NUCLEOTIDE SEQUENCE [LARGE SCALE GENOMIC DNA]</scope>
    <source>
        <strain evidence="14">1604HC</strain>
    </source>
</reference>
<dbReference type="SUPFAM" id="SSF53383">
    <property type="entry name" value="PLP-dependent transferases"/>
    <property type="match status" value="1"/>
</dbReference>
<comment type="subcellular location">
    <subcellularLocation>
        <location evidence="2 11">Cytoplasm</location>
    </subcellularLocation>
</comment>
<comment type="catalytic activity">
    <reaction evidence="9">
        <text>(6R)-5,10-methylene-5,6,7,8-tetrahydrofolate + D-alanine + H2O = 2-methylserine + (6S)-5,6,7,8-tetrahydrofolate</text>
        <dbReference type="Rhea" id="RHEA:10064"/>
        <dbReference type="ChEBI" id="CHEBI:15377"/>
        <dbReference type="ChEBI" id="CHEBI:15636"/>
        <dbReference type="ChEBI" id="CHEBI:57416"/>
        <dbReference type="ChEBI" id="CHEBI:57453"/>
        <dbReference type="ChEBI" id="CHEBI:58275"/>
        <dbReference type="EC" id="2.1.2.7"/>
    </reaction>
</comment>
<dbReference type="CDD" id="cd00378">
    <property type="entry name" value="SHMT"/>
    <property type="match status" value="1"/>
</dbReference>
<keyword evidence="6 11" id="KW-0554">One-carbon metabolism</keyword>
<dbReference type="GO" id="GO:0005829">
    <property type="term" value="C:cytosol"/>
    <property type="evidence" value="ECO:0007669"/>
    <property type="project" value="TreeGrafter"/>
</dbReference>
<dbReference type="PANTHER" id="PTHR11680:SF35">
    <property type="entry name" value="SERINE HYDROXYMETHYLTRANSFERASE 1"/>
    <property type="match status" value="1"/>
</dbReference>
<dbReference type="Gene3D" id="3.40.640.10">
    <property type="entry name" value="Type I PLP-dependent aspartate aminotransferase-like (Major domain)"/>
    <property type="match status" value="1"/>
</dbReference>
<feature type="modified residue" description="N6-(pyridoxal phosphate)lysine" evidence="11 12">
    <location>
        <position position="228"/>
    </location>
</feature>
<comment type="pathway">
    <text evidence="11">One-carbon metabolism; tetrahydrofolate interconversion.</text>
</comment>
<accession>A0A5C0UHR4</accession>
<dbReference type="OrthoDB" id="9803846at2"/>
<comment type="function">
    <text evidence="10">Catalyzes the reversible interconversion of alpha-methyl-L-serine to D-alanine with tetrahydrofolate (THF) serving as the one-carbon carrier. Cannot use alpha-methyl-D-serine, L-serine, D-serine or L-alanine.</text>
</comment>
<evidence type="ECO:0000256" key="8">
    <source>
        <dbReference type="ARBA" id="ARBA00022898"/>
    </source>
</evidence>
<comment type="cofactor">
    <cofactor evidence="1 11 12">
        <name>pyridoxal 5'-phosphate</name>
        <dbReference type="ChEBI" id="CHEBI:597326"/>
    </cofactor>
</comment>
<keyword evidence="7 11" id="KW-0808">Transferase</keyword>
<dbReference type="PIRSF" id="PIRSF000412">
    <property type="entry name" value="SHMT"/>
    <property type="match status" value="1"/>
</dbReference>
<dbReference type="UniPathway" id="UPA00193"/>
<evidence type="ECO:0000256" key="5">
    <source>
        <dbReference type="ARBA" id="ARBA00022490"/>
    </source>
</evidence>
<keyword evidence="14" id="KW-0489">Methyltransferase</keyword>
<keyword evidence="15" id="KW-1185">Reference proteome</keyword>
<dbReference type="GO" id="GO:0008168">
    <property type="term" value="F:methyltransferase activity"/>
    <property type="evidence" value="ECO:0007669"/>
    <property type="project" value="UniProtKB-KW"/>
</dbReference>
<dbReference type="InterPro" id="IPR015421">
    <property type="entry name" value="PyrdxlP-dep_Trfase_major"/>
</dbReference>
<dbReference type="Proteomes" id="UP000324924">
    <property type="component" value="Chromosome"/>
</dbReference>
<dbReference type="GO" id="GO:0004372">
    <property type="term" value="F:glycine hydroxymethyltransferase activity"/>
    <property type="evidence" value="ECO:0007669"/>
    <property type="project" value="UniProtKB-UniRule"/>
</dbReference>
<name>A0A5C0UHR4_9PROT</name>
<dbReference type="Gene3D" id="3.90.1150.10">
    <property type="entry name" value="Aspartate Aminotransferase, domain 1"/>
    <property type="match status" value="1"/>
</dbReference>
<comment type="pathway">
    <text evidence="11">Amino-acid biosynthesis; glycine biosynthesis; glycine from L-serine: step 1/1.</text>
</comment>
<evidence type="ECO:0000259" key="13">
    <source>
        <dbReference type="Pfam" id="PF00464"/>
    </source>
</evidence>